<reference evidence="3" key="1">
    <citation type="submission" date="2024-02" db="UniProtKB">
        <authorList>
            <consortium name="WormBaseParasite"/>
        </authorList>
    </citation>
    <scope>IDENTIFICATION</scope>
</reference>
<feature type="signal peptide" evidence="1">
    <location>
        <begin position="1"/>
        <end position="18"/>
    </location>
</feature>
<evidence type="ECO:0000256" key="1">
    <source>
        <dbReference type="SAM" id="SignalP"/>
    </source>
</evidence>
<organism evidence="2 3">
    <name type="scientific">Mesorhabditis belari</name>
    <dbReference type="NCBI Taxonomy" id="2138241"/>
    <lineage>
        <taxon>Eukaryota</taxon>
        <taxon>Metazoa</taxon>
        <taxon>Ecdysozoa</taxon>
        <taxon>Nematoda</taxon>
        <taxon>Chromadorea</taxon>
        <taxon>Rhabditida</taxon>
        <taxon>Rhabditina</taxon>
        <taxon>Rhabditomorpha</taxon>
        <taxon>Rhabditoidea</taxon>
        <taxon>Rhabditidae</taxon>
        <taxon>Mesorhabditinae</taxon>
        <taxon>Mesorhabditis</taxon>
    </lineage>
</organism>
<accession>A0AAF3J3W1</accession>
<dbReference type="PANTHER" id="PTHR35014:SF1">
    <property type="entry name" value="INFECTION RESPONSE PROTEIN"/>
    <property type="match status" value="1"/>
</dbReference>
<dbReference type="PANTHER" id="PTHR35014">
    <property type="entry name" value="INFECTION RESPONSE PROTEIN-RELATED"/>
    <property type="match status" value="1"/>
</dbReference>
<protein>
    <submittedName>
        <fullName evidence="3">Uncharacterized protein</fullName>
    </submittedName>
</protein>
<dbReference type="AlphaFoldDB" id="A0AAF3J3W1"/>
<proteinExistence type="predicted"/>
<keyword evidence="2" id="KW-1185">Reference proteome</keyword>
<dbReference type="WBParaSite" id="MBELARI_LOCUS14574">
    <property type="protein sequence ID" value="MBELARI_LOCUS14574"/>
    <property type="gene ID" value="MBELARI_LOCUS14574"/>
</dbReference>
<evidence type="ECO:0000313" key="2">
    <source>
        <dbReference type="Proteomes" id="UP000887575"/>
    </source>
</evidence>
<name>A0AAF3J3W1_9BILA</name>
<dbReference type="Proteomes" id="UP000887575">
    <property type="component" value="Unassembled WGS sequence"/>
</dbReference>
<evidence type="ECO:0000313" key="3">
    <source>
        <dbReference type="WBParaSite" id="MBELARI_LOCUS14574"/>
    </source>
</evidence>
<keyword evidence="1" id="KW-0732">Signal</keyword>
<sequence>MMFAEILFGAFIFGFASADCNANQQAAILQCYAPYLQYYGVNSQPGMLPDLQTLANAMQQKFDQLGQQAAKDLCDHATPLSQCLAKVMSPIDLDCFMQLTGNKTDDSYGYMEDIAVHNYECGAGYKVFVQEFYCMEGVQKNQATLLQQCQDDLNKNLQNGMPVCQAYDTYISCESVVLARYCDYNAGVFYCNVLRVALDSVYNVCDNQHQLTPCPDYH</sequence>
<feature type="chain" id="PRO_5042100756" evidence="1">
    <location>
        <begin position="19"/>
        <end position="218"/>
    </location>
</feature>